<dbReference type="InterPro" id="IPR001734">
    <property type="entry name" value="Na/solute_symporter"/>
</dbReference>
<evidence type="ECO:0000256" key="3">
    <source>
        <dbReference type="ARBA" id="ARBA00022448"/>
    </source>
</evidence>
<dbReference type="GO" id="GO:0015293">
    <property type="term" value="F:symporter activity"/>
    <property type="evidence" value="ECO:0007669"/>
    <property type="project" value="TreeGrafter"/>
</dbReference>
<evidence type="ECO:0000313" key="14">
    <source>
        <dbReference type="Proteomes" id="UP001177670"/>
    </source>
</evidence>
<keyword evidence="4" id="KW-1003">Cell membrane</keyword>
<keyword evidence="8" id="KW-0406">Ion transport</keyword>
<keyword evidence="10" id="KW-0739">Sodium transport</keyword>
<evidence type="ECO:0000313" key="13">
    <source>
        <dbReference type="EMBL" id="KAK1122175.1"/>
    </source>
</evidence>
<keyword evidence="14" id="KW-1185">Reference proteome</keyword>
<evidence type="ECO:0000256" key="12">
    <source>
        <dbReference type="SAM" id="Phobius"/>
    </source>
</evidence>
<feature type="non-terminal residue" evidence="13">
    <location>
        <position position="66"/>
    </location>
</feature>
<accession>A0AA40FNM5</accession>
<keyword evidence="5 12" id="KW-0812">Transmembrane</keyword>
<organism evidence="13 14">
    <name type="scientific">Melipona bicolor</name>
    <dbReference type="NCBI Taxonomy" id="60889"/>
    <lineage>
        <taxon>Eukaryota</taxon>
        <taxon>Metazoa</taxon>
        <taxon>Ecdysozoa</taxon>
        <taxon>Arthropoda</taxon>
        <taxon>Hexapoda</taxon>
        <taxon>Insecta</taxon>
        <taxon>Pterygota</taxon>
        <taxon>Neoptera</taxon>
        <taxon>Endopterygota</taxon>
        <taxon>Hymenoptera</taxon>
        <taxon>Apocrita</taxon>
        <taxon>Aculeata</taxon>
        <taxon>Apoidea</taxon>
        <taxon>Anthophila</taxon>
        <taxon>Apidae</taxon>
        <taxon>Melipona</taxon>
    </lineage>
</organism>
<keyword evidence="9 12" id="KW-0472">Membrane</keyword>
<dbReference type="Proteomes" id="UP001177670">
    <property type="component" value="Unassembled WGS sequence"/>
</dbReference>
<evidence type="ECO:0000256" key="11">
    <source>
        <dbReference type="RuleBase" id="RU362091"/>
    </source>
</evidence>
<dbReference type="GO" id="GO:0006814">
    <property type="term" value="P:sodium ion transport"/>
    <property type="evidence" value="ECO:0007669"/>
    <property type="project" value="UniProtKB-KW"/>
</dbReference>
<dbReference type="PANTHER" id="PTHR42985:SF40">
    <property type="entry name" value="LD47995P-RELATED"/>
    <property type="match status" value="1"/>
</dbReference>
<dbReference type="Pfam" id="PF00474">
    <property type="entry name" value="SSF"/>
    <property type="match status" value="1"/>
</dbReference>
<evidence type="ECO:0000256" key="9">
    <source>
        <dbReference type="ARBA" id="ARBA00023136"/>
    </source>
</evidence>
<evidence type="ECO:0000256" key="10">
    <source>
        <dbReference type="ARBA" id="ARBA00023201"/>
    </source>
</evidence>
<evidence type="ECO:0000256" key="5">
    <source>
        <dbReference type="ARBA" id="ARBA00022692"/>
    </source>
</evidence>
<dbReference type="Gene3D" id="1.20.1730.10">
    <property type="entry name" value="Sodium/glucose cotransporter"/>
    <property type="match status" value="1"/>
</dbReference>
<proteinExistence type="inferred from homology"/>
<dbReference type="AlphaFoldDB" id="A0AA40FNM5"/>
<comment type="subcellular location">
    <subcellularLocation>
        <location evidence="1">Cell membrane</location>
        <topology evidence="1">Multi-pass membrane protein</topology>
    </subcellularLocation>
</comment>
<feature type="transmembrane region" description="Helical" evidence="12">
    <location>
        <begin position="37"/>
        <end position="57"/>
    </location>
</feature>
<sequence>MGVVPLAIALTVSFMSAITLLGISAETYTHGMGIVQLYLGGLLGTPIVLYLYLPVFAKLNTMSVYE</sequence>
<comment type="similarity">
    <text evidence="2 11">Belongs to the sodium:solute symporter (SSF) (TC 2.A.21) family.</text>
</comment>
<comment type="caution">
    <text evidence="13">The sequence shown here is derived from an EMBL/GenBank/DDBJ whole genome shotgun (WGS) entry which is preliminary data.</text>
</comment>
<dbReference type="PROSITE" id="PS50283">
    <property type="entry name" value="NA_SOLUT_SYMP_3"/>
    <property type="match status" value="1"/>
</dbReference>
<keyword evidence="3" id="KW-0813">Transport</keyword>
<evidence type="ECO:0000256" key="6">
    <source>
        <dbReference type="ARBA" id="ARBA00022989"/>
    </source>
</evidence>
<keyword evidence="6 12" id="KW-1133">Transmembrane helix</keyword>
<reference evidence="13" key="1">
    <citation type="submission" date="2021-10" db="EMBL/GenBank/DDBJ databases">
        <title>Melipona bicolor Genome sequencing and assembly.</title>
        <authorList>
            <person name="Araujo N.S."/>
            <person name="Arias M.C."/>
        </authorList>
    </citation>
    <scope>NUCLEOTIDE SEQUENCE</scope>
    <source>
        <strain evidence="13">USP_2M_L1-L4_2017</strain>
        <tissue evidence="13">Whole body</tissue>
    </source>
</reference>
<evidence type="ECO:0000256" key="7">
    <source>
        <dbReference type="ARBA" id="ARBA00023053"/>
    </source>
</evidence>
<evidence type="ECO:0000256" key="8">
    <source>
        <dbReference type="ARBA" id="ARBA00023065"/>
    </source>
</evidence>
<name>A0AA40FNM5_9HYME</name>
<keyword evidence="7" id="KW-0915">Sodium</keyword>
<protein>
    <submittedName>
        <fullName evidence="13">Uncharacterized protein</fullName>
    </submittedName>
</protein>
<evidence type="ECO:0000256" key="2">
    <source>
        <dbReference type="ARBA" id="ARBA00006434"/>
    </source>
</evidence>
<gene>
    <name evidence="13" type="ORF">K0M31_009401</name>
</gene>
<dbReference type="GO" id="GO:0005886">
    <property type="term" value="C:plasma membrane"/>
    <property type="evidence" value="ECO:0007669"/>
    <property type="project" value="UniProtKB-SubCell"/>
</dbReference>
<dbReference type="PANTHER" id="PTHR42985">
    <property type="entry name" value="SODIUM-COUPLED MONOCARBOXYLATE TRANSPORTER"/>
    <property type="match status" value="1"/>
</dbReference>
<feature type="transmembrane region" description="Helical" evidence="12">
    <location>
        <begin position="6"/>
        <end position="25"/>
    </location>
</feature>
<dbReference type="InterPro" id="IPR038377">
    <property type="entry name" value="Na/Glc_symporter_sf"/>
</dbReference>
<dbReference type="InterPro" id="IPR051163">
    <property type="entry name" value="Sodium:Solute_Symporter_SSF"/>
</dbReference>
<evidence type="ECO:0000256" key="4">
    <source>
        <dbReference type="ARBA" id="ARBA00022475"/>
    </source>
</evidence>
<dbReference type="EMBL" id="JAHYIQ010000023">
    <property type="protein sequence ID" value="KAK1122175.1"/>
    <property type="molecule type" value="Genomic_DNA"/>
</dbReference>
<evidence type="ECO:0000256" key="1">
    <source>
        <dbReference type="ARBA" id="ARBA00004651"/>
    </source>
</evidence>